<feature type="non-terminal residue" evidence="4">
    <location>
        <position position="1"/>
    </location>
</feature>
<feature type="compositionally biased region" description="Basic and acidic residues" evidence="1">
    <location>
        <begin position="30"/>
        <end position="40"/>
    </location>
</feature>
<accession>A0ABQ4XEI8</accession>
<keyword evidence="2" id="KW-1133">Transmembrane helix</keyword>
<evidence type="ECO:0008006" key="6">
    <source>
        <dbReference type="Google" id="ProtNLM"/>
    </source>
</evidence>
<dbReference type="Proteomes" id="UP001151760">
    <property type="component" value="Unassembled WGS sequence"/>
</dbReference>
<evidence type="ECO:0000256" key="2">
    <source>
        <dbReference type="SAM" id="Phobius"/>
    </source>
</evidence>
<evidence type="ECO:0000256" key="3">
    <source>
        <dbReference type="SAM" id="SignalP"/>
    </source>
</evidence>
<feature type="chain" id="PRO_5046613845" description="RNA-directed DNA polymerase, eukaryota" evidence="3">
    <location>
        <begin position="21"/>
        <end position="193"/>
    </location>
</feature>
<sequence>VNRALLTLQLLTLKEVLVAAGASSDTPFGSRRDKGREVRGGGETQQLTQLQSLVETVILSNADDRWIWDLNGEGTFCVKDARNLIDEVFLPKAPAATRWLKLVPIKVNIFVWKLQCDRLPLGIIWSEEVCMFRMSVVLFVRRGLKMWLICFFFVRLLEMLVALFVDGGIFPGCKLVPLRNGLIGSLRFVWVPD</sequence>
<name>A0ABQ4XEI8_9ASTR</name>
<keyword evidence="2" id="KW-0472">Membrane</keyword>
<evidence type="ECO:0000313" key="4">
    <source>
        <dbReference type="EMBL" id="GJS63621.1"/>
    </source>
</evidence>
<protein>
    <recommendedName>
        <fullName evidence="6">RNA-directed DNA polymerase, eukaryota</fullName>
    </recommendedName>
</protein>
<reference evidence="4" key="1">
    <citation type="journal article" date="2022" name="Int. J. Mol. Sci.">
        <title>Draft Genome of Tanacetum Coccineum: Genomic Comparison of Closely Related Tanacetum-Family Plants.</title>
        <authorList>
            <person name="Yamashiro T."/>
            <person name="Shiraishi A."/>
            <person name="Nakayama K."/>
            <person name="Satake H."/>
        </authorList>
    </citation>
    <scope>NUCLEOTIDE SEQUENCE</scope>
</reference>
<dbReference type="EMBL" id="BQNB010009444">
    <property type="protein sequence ID" value="GJS63621.1"/>
    <property type="molecule type" value="Genomic_DNA"/>
</dbReference>
<evidence type="ECO:0000256" key="1">
    <source>
        <dbReference type="SAM" id="MobiDB-lite"/>
    </source>
</evidence>
<keyword evidence="5" id="KW-1185">Reference proteome</keyword>
<feature type="transmembrane region" description="Helical" evidence="2">
    <location>
        <begin position="146"/>
        <end position="165"/>
    </location>
</feature>
<feature type="signal peptide" evidence="3">
    <location>
        <begin position="1"/>
        <end position="20"/>
    </location>
</feature>
<reference evidence="4" key="2">
    <citation type="submission" date="2022-01" db="EMBL/GenBank/DDBJ databases">
        <authorList>
            <person name="Yamashiro T."/>
            <person name="Shiraishi A."/>
            <person name="Satake H."/>
            <person name="Nakayama K."/>
        </authorList>
    </citation>
    <scope>NUCLEOTIDE SEQUENCE</scope>
</reference>
<organism evidence="4 5">
    <name type="scientific">Tanacetum coccineum</name>
    <dbReference type="NCBI Taxonomy" id="301880"/>
    <lineage>
        <taxon>Eukaryota</taxon>
        <taxon>Viridiplantae</taxon>
        <taxon>Streptophyta</taxon>
        <taxon>Embryophyta</taxon>
        <taxon>Tracheophyta</taxon>
        <taxon>Spermatophyta</taxon>
        <taxon>Magnoliopsida</taxon>
        <taxon>eudicotyledons</taxon>
        <taxon>Gunneridae</taxon>
        <taxon>Pentapetalae</taxon>
        <taxon>asterids</taxon>
        <taxon>campanulids</taxon>
        <taxon>Asterales</taxon>
        <taxon>Asteraceae</taxon>
        <taxon>Asteroideae</taxon>
        <taxon>Anthemideae</taxon>
        <taxon>Anthemidinae</taxon>
        <taxon>Tanacetum</taxon>
    </lineage>
</organism>
<gene>
    <name evidence="4" type="ORF">Tco_0678185</name>
</gene>
<comment type="caution">
    <text evidence="4">The sequence shown here is derived from an EMBL/GenBank/DDBJ whole genome shotgun (WGS) entry which is preliminary data.</text>
</comment>
<feature type="region of interest" description="Disordered" evidence="1">
    <location>
        <begin position="23"/>
        <end position="42"/>
    </location>
</feature>
<evidence type="ECO:0000313" key="5">
    <source>
        <dbReference type="Proteomes" id="UP001151760"/>
    </source>
</evidence>
<proteinExistence type="predicted"/>
<keyword evidence="2" id="KW-0812">Transmembrane</keyword>
<keyword evidence="3" id="KW-0732">Signal</keyword>